<evidence type="ECO:0000313" key="7">
    <source>
        <dbReference type="EMBL" id="PSB25436.1"/>
    </source>
</evidence>
<proteinExistence type="inferred from homology"/>
<dbReference type="NCBIfam" id="TIGR00128">
    <property type="entry name" value="fabD"/>
    <property type="match status" value="1"/>
</dbReference>
<dbReference type="PANTHER" id="PTHR42681">
    <property type="entry name" value="MALONYL-COA-ACYL CARRIER PROTEIN TRANSACYLASE, MITOCHONDRIAL"/>
    <property type="match status" value="1"/>
</dbReference>
<feature type="active site" evidence="5">
    <location>
        <position position="83"/>
    </location>
</feature>
<dbReference type="InterPro" id="IPR001227">
    <property type="entry name" value="Ac_transferase_dom_sf"/>
</dbReference>
<evidence type="ECO:0000256" key="1">
    <source>
        <dbReference type="ARBA" id="ARBA00022679"/>
    </source>
</evidence>
<dbReference type="SUPFAM" id="SSF52151">
    <property type="entry name" value="FabD/lysophospholipase-like"/>
    <property type="match status" value="1"/>
</dbReference>
<keyword evidence="8" id="KW-1185">Reference proteome</keyword>
<reference evidence="8" key="1">
    <citation type="submission" date="2018-02" db="EMBL/GenBank/DDBJ databases">
        <authorList>
            <person name="Moore K."/>
            <person name="Momper L."/>
        </authorList>
    </citation>
    <scope>NUCLEOTIDE SEQUENCE [LARGE SCALE GENOMIC DNA]</scope>
    <source>
        <strain evidence="8">ULC18</strain>
    </source>
</reference>
<dbReference type="Proteomes" id="UP000239576">
    <property type="component" value="Unassembled WGS sequence"/>
</dbReference>
<dbReference type="OrthoDB" id="9805460at2"/>
<dbReference type="GO" id="GO:0004314">
    <property type="term" value="F:[acyl-carrier-protein] S-malonyltransferase activity"/>
    <property type="evidence" value="ECO:0007669"/>
    <property type="project" value="UniProtKB-EC"/>
</dbReference>
<dbReference type="EMBL" id="PVWK01000125">
    <property type="protein sequence ID" value="PSB25436.1"/>
    <property type="molecule type" value="Genomic_DNA"/>
</dbReference>
<organism evidence="7 8">
    <name type="scientific">Stenomitos frigidus ULC18</name>
    <dbReference type="NCBI Taxonomy" id="2107698"/>
    <lineage>
        <taxon>Bacteria</taxon>
        <taxon>Bacillati</taxon>
        <taxon>Cyanobacteriota</taxon>
        <taxon>Cyanophyceae</taxon>
        <taxon>Leptolyngbyales</taxon>
        <taxon>Leptolyngbyaceae</taxon>
        <taxon>Stenomitos</taxon>
    </lineage>
</organism>
<dbReference type="Pfam" id="PF00698">
    <property type="entry name" value="Acyl_transf_1"/>
    <property type="match status" value="1"/>
</dbReference>
<name>A0A2T1DY47_9CYAN</name>
<dbReference type="InterPro" id="IPR024925">
    <property type="entry name" value="Malonyl_CoA-ACP_transAc"/>
</dbReference>
<dbReference type="InterPro" id="IPR016036">
    <property type="entry name" value="Malonyl_transacylase_ACP-bd"/>
</dbReference>
<gene>
    <name evidence="7" type="primary">fabD</name>
    <name evidence="7" type="ORF">C7B82_23445</name>
</gene>
<dbReference type="GO" id="GO:0006633">
    <property type="term" value="P:fatty acid biosynthetic process"/>
    <property type="evidence" value="ECO:0007669"/>
    <property type="project" value="TreeGrafter"/>
</dbReference>
<sequence>MKTAWVFPGQGSQTVGMADKLLLPATKMRFEQAERILGWSVPDLCRQEDRLFRTLYTQPCLYTVSAILAEQMAEQPDFVAGHSLGEYVALFAAGVFSFETGLQLVKQRASLMDRVSTGGMIALMGVDRAQLETQLQQTSNVVLANDNHPGQVVLSGLADAVQTVLAQVKFRRAVPLKVSGAFHSPVVAEAAAAFRQILESVPFKAAQIPVISNVDPTPAIDADILKARLMQQMTGSVRWRETSLRLAIEGVERVVEIGPGTVLTGLIERTCDNLILENISSPSYPLTV</sequence>
<dbReference type="InterPro" id="IPR016035">
    <property type="entry name" value="Acyl_Trfase/lysoPLipase"/>
</dbReference>
<dbReference type="PIRSF" id="PIRSF000446">
    <property type="entry name" value="Mct"/>
    <property type="match status" value="1"/>
</dbReference>
<dbReference type="AlphaFoldDB" id="A0A2T1DY47"/>
<protein>
    <recommendedName>
        <fullName evidence="4">Malonyl CoA-acyl carrier protein transacylase</fullName>
        <ecNumber evidence="4">2.3.1.39</ecNumber>
    </recommendedName>
</protein>
<evidence type="ECO:0000256" key="2">
    <source>
        <dbReference type="ARBA" id="ARBA00023315"/>
    </source>
</evidence>
<dbReference type="Gene3D" id="3.40.366.10">
    <property type="entry name" value="Malonyl-Coenzyme A Acyl Carrier Protein, domain 2"/>
    <property type="match status" value="1"/>
</dbReference>
<keyword evidence="1 4" id="KW-0808">Transferase</keyword>
<evidence type="ECO:0000313" key="8">
    <source>
        <dbReference type="Proteomes" id="UP000239576"/>
    </source>
</evidence>
<evidence type="ECO:0000259" key="6">
    <source>
        <dbReference type="SMART" id="SM00827"/>
    </source>
</evidence>
<reference evidence="7 8" key="2">
    <citation type="submission" date="2018-03" db="EMBL/GenBank/DDBJ databases">
        <title>The ancient ancestry and fast evolution of plastids.</title>
        <authorList>
            <person name="Moore K.R."/>
            <person name="Magnabosco C."/>
            <person name="Momper L."/>
            <person name="Gold D.A."/>
            <person name="Bosak T."/>
            <person name="Fournier G.P."/>
        </authorList>
    </citation>
    <scope>NUCLEOTIDE SEQUENCE [LARGE SCALE GENOMIC DNA]</scope>
    <source>
        <strain evidence="7 8">ULC18</strain>
    </source>
</reference>
<comment type="catalytic activity">
    <reaction evidence="3 4">
        <text>holo-[ACP] + malonyl-CoA = malonyl-[ACP] + CoA</text>
        <dbReference type="Rhea" id="RHEA:41792"/>
        <dbReference type="Rhea" id="RHEA-COMP:9623"/>
        <dbReference type="Rhea" id="RHEA-COMP:9685"/>
        <dbReference type="ChEBI" id="CHEBI:57287"/>
        <dbReference type="ChEBI" id="CHEBI:57384"/>
        <dbReference type="ChEBI" id="CHEBI:64479"/>
        <dbReference type="ChEBI" id="CHEBI:78449"/>
        <dbReference type="EC" id="2.3.1.39"/>
    </reaction>
</comment>
<evidence type="ECO:0000256" key="3">
    <source>
        <dbReference type="ARBA" id="ARBA00048462"/>
    </source>
</evidence>
<evidence type="ECO:0000256" key="5">
    <source>
        <dbReference type="PIRSR" id="PIRSR000446-1"/>
    </source>
</evidence>
<comment type="caution">
    <text evidence="7">The sequence shown here is derived from an EMBL/GenBank/DDBJ whole genome shotgun (WGS) entry which is preliminary data.</text>
</comment>
<dbReference type="PANTHER" id="PTHR42681:SF1">
    <property type="entry name" value="MALONYL-COA-ACYL CARRIER PROTEIN TRANSACYLASE, MITOCHONDRIAL"/>
    <property type="match status" value="1"/>
</dbReference>
<dbReference type="RefSeq" id="WP_106259069.1">
    <property type="nucleotide sequence ID" value="NZ_CAWNSW010000034.1"/>
</dbReference>
<dbReference type="Gene3D" id="3.30.70.250">
    <property type="entry name" value="Malonyl-CoA ACP transacylase, ACP-binding"/>
    <property type="match status" value="1"/>
</dbReference>
<dbReference type="InterPro" id="IPR004410">
    <property type="entry name" value="Malonyl_CoA-ACP_transAc_FabD"/>
</dbReference>
<comment type="similarity">
    <text evidence="4">Belongs to the fabD family.</text>
</comment>
<dbReference type="EC" id="2.3.1.39" evidence="4"/>
<dbReference type="InterPro" id="IPR014043">
    <property type="entry name" value="Acyl_transferase_dom"/>
</dbReference>
<dbReference type="SUPFAM" id="SSF55048">
    <property type="entry name" value="Probable ACP-binding domain of malonyl-CoA ACP transacylase"/>
    <property type="match status" value="1"/>
</dbReference>
<evidence type="ECO:0000256" key="4">
    <source>
        <dbReference type="PIRNR" id="PIRNR000446"/>
    </source>
</evidence>
<keyword evidence="2 4" id="KW-0012">Acyltransferase</keyword>
<dbReference type="SMART" id="SM00827">
    <property type="entry name" value="PKS_AT"/>
    <property type="match status" value="1"/>
</dbReference>
<feature type="active site" evidence="5">
    <location>
        <position position="183"/>
    </location>
</feature>
<dbReference type="InterPro" id="IPR050858">
    <property type="entry name" value="Mal-CoA-ACP_Trans/PKS_FabD"/>
</dbReference>
<feature type="domain" description="Malonyl-CoA:ACP transacylase (MAT)" evidence="6">
    <location>
        <begin position="6"/>
        <end position="284"/>
    </location>
</feature>
<accession>A0A2T1DY47</accession>
<dbReference type="GO" id="GO:0005829">
    <property type="term" value="C:cytosol"/>
    <property type="evidence" value="ECO:0007669"/>
    <property type="project" value="TreeGrafter"/>
</dbReference>